<dbReference type="AlphaFoldDB" id="A0A1H8XBQ4"/>
<evidence type="ECO:0000313" key="2">
    <source>
        <dbReference type="EMBL" id="SEP37380.1"/>
    </source>
</evidence>
<dbReference type="PANTHER" id="PTHR11921:SF29">
    <property type="entry name" value="SUCCINATE DEHYDROGENASE [UBIQUINONE] IRON-SULFUR SUBUNIT, MITOCHONDRIAL"/>
    <property type="match status" value="1"/>
</dbReference>
<feature type="chain" id="PRO_5011663302" evidence="1">
    <location>
        <begin position="22"/>
        <end position="74"/>
    </location>
</feature>
<dbReference type="EMBL" id="FODT01000019">
    <property type="protein sequence ID" value="SEP37380.1"/>
    <property type="molecule type" value="Genomic_DNA"/>
</dbReference>
<evidence type="ECO:0000313" key="3">
    <source>
        <dbReference type="Proteomes" id="UP000199615"/>
    </source>
</evidence>
<organism evidence="2 3">
    <name type="scientific">Rhodopseudomonas pseudopalustris</name>
    <dbReference type="NCBI Taxonomy" id="1513892"/>
    <lineage>
        <taxon>Bacteria</taxon>
        <taxon>Pseudomonadati</taxon>
        <taxon>Pseudomonadota</taxon>
        <taxon>Alphaproteobacteria</taxon>
        <taxon>Hyphomicrobiales</taxon>
        <taxon>Nitrobacteraceae</taxon>
        <taxon>Rhodopseudomonas</taxon>
    </lineage>
</organism>
<dbReference type="Proteomes" id="UP000199615">
    <property type="component" value="Unassembled WGS sequence"/>
</dbReference>
<gene>
    <name evidence="2" type="ORF">SAMN05444123_11934</name>
</gene>
<dbReference type="Gene3D" id="3.10.20.30">
    <property type="match status" value="1"/>
</dbReference>
<keyword evidence="1" id="KW-0732">Signal</keyword>
<dbReference type="InterPro" id="IPR012675">
    <property type="entry name" value="Beta-grasp_dom_sf"/>
</dbReference>
<dbReference type="PANTHER" id="PTHR11921">
    <property type="entry name" value="SUCCINATE DEHYDROGENASE IRON-SULFUR PROTEIN"/>
    <property type="match status" value="1"/>
</dbReference>
<dbReference type="GO" id="GO:0022904">
    <property type="term" value="P:respiratory electron transport chain"/>
    <property type="evidence" value="ECO:0007669"/>
    <property type="project" value="TreeGrafter"/>
</dbReference>
<protein>
    <submittedName>
        <fullName evidence="2">Uncharacterized protein</fullName>
    </submittedName>
</protein>
<reference evidence="3" key="1">
    <citation type="submission" date="2016-10" db="EMBL/GenBank/DDBJ databases">
        <authorList>
            <person name="Varghese N."/>
            <person name="Submissions S."/>
        </authorList>
    </citation>
    <scope>NUCLEOTIDE SEQUENCE [LARGE SCALE GENOMIC DNA]</scope>
    <source>
        <strain evidence="3">DSM 123</strain>
    </source>
</reference>
<feature type="signal peptide" evidence="1">
    <location>
        <begin position="1"/>
        <end position="21"/>
    </location>
</feature>
<sequence>MFSAICLVFASAMVSPSCVFSAHFKSGPRLDNRELDLGDCGPMVLDALIKIKNELDPTFTFRRSSRRACAAGTA</sequence>
<dbReference type="InterPro" id="IPR050573">
    <property type="entry name" value="SDH/FRD_Iron-Sulfur"/>
</dbReference>
<name>A0A1H8XBQ4_9BRAD</name>
<dbReference type="GO" id="GO:0009060">
    <property type="term" value="P:aerobic respiration"/>
    <property type="evidence" value="ECO:0007669"/>
    <property type="project" value="TreeGrafter"/>
</dbReference>
<evidence type="ECO:0000256" key="1">
    <source>
        <dbReference type="SAM" id="SignalP"/>
    </source>
</evidence>
<accession>A0A1H8XBQ4</accession>
<proteinExistence type="predicted"/>
<keyword evidence="3" id="KW-1185">Reference proteome</keyword>